<dbReference type="Proteomes" id="UP001279522">
    <property type="component" value="Unassembled WGS sequence"/>
</dbReference>
<evidence type="ECO:0000313" key="3">
    <source>
        <dbReference type="EMBL" id="ELV3682807.1"/>
    </source>
</evidence>
<feature type="region of interest" description="Disordered" evidence="1">
    <location>
        <begin position="75"/>
        <end position="97"/>
    </location>
</feature>
<protein>
    <submittedName>
        <fullName evidence="3">Disulfide bond formation protein DsbA</fullName>
    </submittedName>
</protein>
<evidence type="ECO:0000256" key="1">
    <source>
        <dbReference type="SAM" id="MobiDB-lite"/>
    </source>
</evidence>
<organism evidence="3 4">
    <name type="scientific">Citrobacter freundii</name>
    <dbReference type="NCBI Taxonomy" id="546"/>
    <lineage>
        <taxon>Bacteria</taxon>
        <taxon>Pseudomonadati</taxon>
        <taxon>Pseudomonadota</taxon>
        <taxon>Gammaproteobacteria</taxon>
        <taxon>Enterobacterales</taxon>
        <taxon>Enterobacteriaceae</taxon>
        <taxon>Citrobacter</taxon>
        <taxon>Citrobacter freundii complex</taxon>
    </lineage>
</organism>
<feature type="transmembrane region" description="Helical" evidence="2">
    <location>
        <begin position="6"/>
        <end position="27"/>
    </location>
</feature>
<accession>A0AAN4IHU1</accession>
<sequence>MKKNILNSLIFGIPLMVMVSTAAFFTYQIDRQSQLLNDLAIVAETHKPVVNNKSELLDAFAKYINAAGLKPESQKQSNVGYRTGNKPDTAYAPSTDNERIYGNPDAQFYIIEYS</sequence>
<comment type="caution">
    <text evidence="3">The sequence shown here is derived from an EMBL/GenBank/DDBJ whole genome shotgun (WGS) entry which is preliminary data.</text>
</comment>
<proteinExistence type="predicted"/>
<feature type="non-terminal residue" evidence="3">
    <location>
        <position position="114"/>
    </location>
</feature>
<evidence type="ECO:0000256" key="2">
    <source>
        <dbReference type="SAM" id="Phobius"/>
    </source>
</evidence>
<name>A0AAN4IHU1_CITFR</name>
<reference evidence="3" key="1">
    <citation type="submission" date="2023-05" db="EMBL/GenBank/DDBJ databases">
        <authorList>
            <consortium name="Clinical and Environmental Microbiology Branch: Whole genome sequencing antimicrobial resistance pathogens in the healthcare setting"/>
        </authorList>
    </citation>
    <scope>NUCLEOTIDE SEQUENCE</scope>
    <source>
        <strain evidence="3">2023GN-00287</strain>
    </source>
</reference>
<gene>
    <name evidence="3" type="ORF">SGX49_005315</name>
</gene>
<dbReference type="AlphaFoldDB" id="A0AAN4IHU1"/>
<keyword evidence="2" id="KW-0472">Membrane</keyword>
<keyword evidence="2" id="KW-1133">Transmembrane helix</keyword>
<dbReference type="EMBL" id="ABOSXX010000058">
    <property type="protein sequence ID" value="ELV3682807.1"/>
    <property type="molecule type" value="Genomic_DNA"/>
</dbReference>
<evidence type="ECO:0000313" key="4">
    <source>
        <dbReference type="Proteomes" id="UP001279522"/>
    </source>
</evidence>
<keyword evidence="2" id="KW-0812">Transmembrane</keyword>